<evidence type="ECO:0000256" key="1">
    <source>
        <dbReference type="ARBA" id="ARBA00012513"/>
    </source>
</evidence>
<comment type="catalytic activity">
    <reaction evidence="7">
        <text>L-threonyl-[protein] + ATP = O-phospho-L-threonyl-[protein] + ADP + H(+)</text>
        <dbReference type="Rhea" id="RHEA:46608"/>
        <dbReference type="Rhea" id="RHEA-COMP:11060"/>
        <dbReference type="Rhea" id="RHEA-COMP:11605"/>
        <dbReference type="ChEBI" id="CHEBI:15378"/>
        <dbReference type="ChEBI" id="CHEBI:30013"/>
        <dbReference type="ChEBI" id="CHEBI:30616"/>
        <dbReference type="ChEBI" id="CHEBI:61977"/>
        <dbReference type="ChEBI" id="CHEBI:456216"/>
        <dbReference type="EC" id="2.7.11.1"/>
    </reaction>
</comment>
<accession>A0A5J4WCQ5</accession>
<sequence>MANSLEQLPFLSGHRHVHQPPQENLSCEQAQLAAEQVKAQQAFSYNEFEDVNPLPQGAQGEATVVRLISTQNLYVRKRLPYGTNEQKKDADQEVNMLMRASSENIVKFIGKFEHQQGLFIITEYCEGGNFREKINSERNSPLGFKYLFEMLLALQLIHRLKMVHRDVKPENIFIDKDEKAKTGDFGLAQVIESKSYLKSAGTKVYAPAEAHRFNKMTYESDIWALGVVMIEFITGQHPFEESKETTHS</sequence>
<dbReference type="Proteomes" id="UP000324800">
    <property type="component" value="Unassembled WGS sequence"/>
</dbReference>
<comment type="catalytic activity">
    <reaction evidence="8">
        <text>L-seryl-[protein] + ATP = O-phospho-L-seryl-[protein] + ADP + H(+)</text>
        <dbReference type="Rhea" id="RHEA:17989"/>
        <dbReference type="Rhea" id="RHEA-COMP:9863"/>
        <dbReference type="Rhea" id="RHEA-COMP:11604"/>
        <dbReference type="ChEBI" id="CHEBI:15378"/>
        <dbReference type="ChEBI" id="CHEBI:29999"/>
        <dbReference type="ChEBI" id="CHEBI:30616"/>
        <dbReference type="ChEBI" id="CHEBI:83421"/>
        <dbReference type="ChEBI" id="CHEBI:456216"/>
        <dbReference type="EC" id="2.7.11.1"/>
    </reaction>
</comment>
<dbReference type="PROSITE" id="PS00108">
    <property type="entry name" value="PROTEIN_KINASE_ST"/>
    <property type="match status" value="1"/>
</dbReference>
<keyword evidence="3" id="KW-0808">Transferase</keyword>
<dbReference type="InterPro" id="IPR008271">
    <property type="entry name" value="Ser/Thr_kinase_AS"/>
</dbReference>
<evidence type="ECO:0000313" key="12">
    <source>
        <dbReference type="Proteomes" id="UP000324800"/>
    </source>
</evidence>
<dbReference type="PANTHER" id="PTHR44899:SF3">
    <property type="entry name" value="SERINE_THREONINE-PROTEIN KINASE NEK1"/>
    <property type="match status" value="1"/>
</dbReference>
<evidence type="ECO:0000313" key="11">
    <source>
        <dbReference type="EMBL" id="KAA6392433.1"/>
    </source>
</evidence>
<feature type="domain" description="Protein kinase" evidence="10">
    <location>
        <begin position="48"/>
        <end position="248"/>
    </location>
</feature>
<evidence type="ECO:0000256" key="5">
    <source>
        <dbReference type="ARBA" id="ARBA00022777"/>
    </source>
</evidence>
<dbReference type="InterPro" id="IPR000719">
    <property type="entry name" value="Prot_kinase_dom"/>
</dbReference>
<proteinExistence type="predicted"/>
<evidence type="ECO:0000256" key="7">
    <source>
        <dbReference type="ARBA" id="ARBA00047899"/>
    </source>
</evidence>
<dbReference type="OrthoDB" id="4062651at2759"/>
<dbReference type="InterPro" id="IPR051131">
    <property type="entry name" value="NEK_Ser/Thr_kinase_NIMA"/>
</dbReference>
<evidence type="ECO:0000256" key="4">
    <source>
        <dbReference type="ARBA" id="ARBA00022741"/>
    </source>
</evidence>
<keyword evidence="4" id="KW-0547">Nucleotide-binding</keyword>
<evidence type="ECO:0000256" key="6">
    <source>
        <dbReference type="ARBA" id="ARBA00022840"/>
    </source>
</evidence>
<evidence type="ECO:0000256" key="2">
    <source>
        <dbReference type="ARBA" id="ARBA00022527"/>
    </source>
</evidence>
<protein>
    <recommendedName>
        <fullName evidence="1">non-specific serine/threonine protein kinase</fullName>
        <ecNumber evidence="1">2.7.11.1</ecNumber>
    </recommendedName>
</protein>
<dbReference type="Pfam" id="PF00069">
    <property type="entry name" value="Pkinase"/>
    <property type="match status" value="1"/>
</dbReference>
<organism evidence="11 12">
    <name type="scientific">Streblomastix strix</name>
    <dbReference type="NCBI Taxonomy" id="222440"/>
    <lineage>
        <taxon>Eukaryota</taxon>
        <taxon>Metamonada</taxon>
        <taxon>Preaxostyla</taxon>
        <taxon>Oxymonadida</taxon>
        <taxon>Streblomastigidae</taxon>
        <taxon>Streblomastix</taxon>
    </lineage>
</organism>
<dbReference type="SMART" id="SM00220">
    <property type="entry name" value="S_TKc"/>
    <property type="match status" value="1"/>
</dbReference>
<evidence type="ECO:0000259" key="10">
    <source>
        <dbReference type="PROSITE" id="PS50011"/>
    </source>
</evidence>
<name>A0A5J4WCQ5_9EUKA</name>
<evidence type="ECO:0000256" key="3">
    <source>
        <dbReference type="ARBA" id="ARBA00022679"/>
    </source>
</evidence>
<dbReference type="EMBL" id="SNRW01002541">
    <property type="protein sequence ID" value="KAA6392433.1"/>
    <property type="molecule type" value="Genomic_DNA"/>
</dbReference>
<evidence type="ECO:0000256" key="9">
    <source>
        <dbReference type="SAM" id="MobiDB-lite"/>
    </source>
</evidence>
<dbReference type="Gene3D" id="1.10.510.10">
    <property type="entry name" value="Transferase(Phosphotransferase) domain 1"/>
    <property type="match status" value="1"/>
</dbReference>
<keyword evidence="6" id="KW-0067">ATP-binding</keyword>
<reference evidence="11 12" key="1">
    <citation type="submission" date="2019-03" db="EMBL/GenBank/DDBJ databases">
        <title>Single cell metagenomics reveals metabolic interactions within the superorganism composed of flagellate Streblomastix strix and complex community of Bacteroidetes bacteria on its surface.</title>
        <authorList>
            <person name="Treitli S.C."/>
            <person name="Kolisko M."/>
            <person name="Husnik F."/>
            <person name="Keeling P."/>
            <person name="Hampl V."/>
        </authorList>
    </citation>
    <scope>NUCLEOTIDE SEQUENCE [LARGE SCALE GENOMIC DNA]</scope>
    <source>
        <strain evidence="11">ST1C</strain>
    </source>
</reference>
<dbReference type="PROSITE" id="PS50011">
    <property type="entry name" value="PROTEIN_KINASE_DOM"/>
    <property type="match status" value="1"/>
</dbReference>
<dbReference type="GO" id="GO:0005524">
    <property type="term" value="F:ATP binding"/>
    <property type="evidence" value="ECO:0007669"/>
    <property type="project" value="UniProtKB-KW"/>
</dbReference>
<dbReference type="GO" id="GO:0004674">
    <property type="term" value="F:protein serine/threonine kinase activity"/>
    <property type="evidence" value="ECO:0007669"/>
    <property type="project" value="UniProtKB-KW"/>
</dbReference>
<gene>
    <name evidence="11" type="ORF">EZS28_012041</name>
</gene>
<dbReference type="InterPro" id="IPR011009">
    <property type="entry name" value="Kinase-like_dom_sf"/>
</dbReference>
<dbReference type="SUPFAM" id="SSF56112">
    <property type="entry name" value="Protein kinase-like (PK-like)"/>
    <property type="match status" value="1"/>
</dbReference>
<keyword evidence="5 11" id="KW-0418">Kinase</keyword>
<comment type="caution">
    <text evidence="11">The sequence shown here is derived from an EMBL/GenBank/DDBJ whole genome shotgun (WGS) entry which is preliminary data.</text>
</comment>
<keyword evidence="2" id="KW-0723">Serine/threonine-protein kinase</keyword>
<dbReference type="EC" id="2.7.11.1" evidence="1"/>
<evidence type="ECO:0000256" key="8">
    <source>
        <dbReference type="ARBA" id="ARBA00048679"/>
    </source>
</evidence>
<feature type="region of interest" description="Disordered" evidence="9">
    <location>
        <begin position="1"/>
        <end position="23"/>
    </location>
</feature>
<dbReference type="PANTHER" id="PTHR44899">
    <property type="entry name" value="CAMK FAMILY PROTEIN KINASE"/>
    <property type="match status" value="1"/>
</dbReference>
<dbReference type="AlphaFoldDB" id="A0A5J4WCQ5"/>